<dbReference type="InterPro" id="IPR013078">
    <property type="entry name" value="His_Pase_superF_clade-1"/>
</dbReference>
<dbReference type="InterPro" id="IPR052765">
    <property type="entry name" value="PGM-Related"/>
</dbReference>
<gene>
    <name evidence="2" type="ORF">EDC30_110109</name>
</gene>
<proteinExistence type="predicted"/>
<dbReference type="AlphaFoldDB" id="A0A4V2UIC7"/>
<dbReference type="SUPFAM" id="SSF53254">
    <property type="entry name" value="Phosphoglycerate mutase-like"/>
    <property type="match status" value="1"/>
</dbReference>
<keyword evidence="3" id="KW-1185">Reference proteome</keyword>
<evidence type="ECO:0000313" key="2">
    <source>
        <dbReference type="EMBL" id="TCS35640.1"/>
    </source>
</evidence>
<evidence type="ECO:0000313" key="3">
    <source>
        <dbReference type="Proteomes" id="UP000295382"/>
    </source>
</evidence>
<dbReference type="EMBL" id="SLZQ01000010">
    <property type="protein sequence ID" value="TCS35640.1"/>
    <property type="molecule type" value="Genomic_DNA"/>
</dbReference>
<sequence length="225" mass="25927">MRRTIYHRPKFKEKSMIIKLVRHAESLANIGAVLPHEAGDAKIGLSDAGRQQALQAGQLLGHDFVSNALVYCSPYQRTRDTLQAILQGANLQQPKKTYEDPRLREVERGYQEEGAQFELRKIHGWFYYRHAGGESPADVYDRISSFLESMMRQVQRKEAEQVMIVTHGMVIRCFVMRFLHLTVEQFESLENPDNCDVITIAHKEHIQDPLFSCGRWAVAGMRLRN</sequence>
<accession>A0A4V2UIC7</accession>
<name>A0A4V2UIC7_PAULE</name>
<dbReference type="Gene3D" id="3.40.50.1240">
    <property type="entry name" value="Phosphoglycerate mutase-like"/>
    <property type="match status" value="1"/>
</dbReference>
<dbReference type="PANTHER" id="PTHR46192">
    <property type="entry name" value="BROAD-RANGE ACID PHOSPHATASE DET1"/>
    <property type="match status" value="1"/>
</dbReference>
<protein>
    <submittedName>
        <fullName evidence="2">Broad specificity phosphatase PhoE</fullName>
    </submittedName>
</protein>
<dbReference type="Pfam" id="PF00300">
    <property type="entry name" value="His_Phos_1"/>
    <property type="match status" value="1"/>
</dbReference>
<feature type="binding site" evidence="1">
    <location>
        <begin position="22"/>
        <end position="29"/>
    </location>
    <ligand>
        <name>substrate</name>
    </ligand>
</feature>
<organism evidence="2 3">
    <name type="scientific">Paucimonas lemoignei</name>
    <name type="common">Pseudomonas lemoignei</name>
    <dbReference type="NCBI Taxonomy" id="29443"/>
    <lineage>
        <taxon>Bacteria</taxon>
        <taxon>Pseudomonadati</taxon>
        <taxon>Pseudomonadota</taxon>
        <taxon>Betaproteobacteria</taxon>
        <taxon>Burkholderiales</taxon>
        <taxon>Burkholderiaceae</taxon>
        <taxon>Paucimonas</taxon>
    </lineage>
</organism>
<evidence type="ECO:0000256" key="1">
    <source>
        <dbReference type="PIRSR" id="PIRSR613078-2"/>
    </source>
</evidence>
<dbReference type="InterPro" id="IPR029033">
    <property type="entry name" value="His_PPase_superfam"/>
</dbReference>
<comment type="caution">
    <text evidence="2">The sequence shown here is derived from an EMBL/GenBank/DDBJ whole genome shotgun (WGS) entry which is preliminary data.</text>
</comment>
<dbReference type="Proteomes" id="UP000295382">
    <property type="component" value="Unassembled WGS sequence"/>
</dbReference>
<reference evidence="2 3" key="1">
    <citation type="submission" date="2019-03" db="EMBL/GenBank/DDBJ databases">
        <title>Genomic Encyclopedia of Type Strains, Phase IV (KMG-IV): sequencing the most valuable type-strain genomes for metagenomic binning, comparative biology and taxonomic classification.</title>
        <authorList>
            <person name="Goeker M."/>
        </authorList>
    </citation>
    <scope>NUCLEOTIDE SEQUENCE [LARGE SCALE GENOMIC DNA]</scope>
    <source>
        <strain evidence="2 3">DSM 7445</strain>
    </source>
</reference>
<feature type="binding site" evidence="1">
    <location>
        <position position="77"/>
    </location>
    <ligand>
        <name>substrate</name>
    </ligand>
</feature>
<dbReference type="PIRSF" id="PIRSF000709">
    <property type="entry name" value="6PFK_2-Ptase"/>
    <property type="match status" value="1"/>
</dbReference>
<dbReference type="CDD" id="cd07067">
    <property type="entry name" value="HP_PGM_like"/>
    <property type="match status" value="1"/>
</dbReference>
<dbReference type="SMART" id="SM00855">
    <property type="entry name" value="PGAM"/>
    <property type="match status" value="1"/>
</dbReference>